<feature type="transmembrane region" description="Helical" evidence="1">
    <location>
        <begin position="21"/>
        <end position="42"/>
    </location>
</feature>
<evidence type="ECO:0000256" key="1">
    <source>
        <dbReference type="SAM" id="Phobius"/>
    </source>
</evidence>
<dbReference type="PANTHER" id="PTHR30092">
    <property type="entry name" value="INNER MEMBRANE PROTEIN CRED"/>
    <property type="match status" value="1"/>
</dbReference>
<feature type="transmembrane region" description="Helical" evidence="1">
    <location>
        <begin position="326"/>
        <end position="345"/>
    </location>
</feature>
<keyword evidence="3" id="KW-1185">Reference proteome</keyword>
<feature type="transmembrane region" description="Helical" evidence="1">
    <location>
        <begin position="352"/>
        <end position="371"/>
    </location>
</feature>
<accession>A0ABQ3I1L5</accession>
<feature type="transmembrane region" description="Helical" evidence="1">
    <location>
        <begin position="377"/>
        <end position="396"/>
    </location>
</feature>
<comment type="caution">
    <text evidence="2">The sequence shown here is derived from an EMBL/GenBank/DDBJ whole genome shotgun (WGS) entry which is preliminary data.</text>
</comment>
<dbReference type="InterPro" id="IPR010364">
    <property type="entry name" value="Uncharacterised_IM_CreD"/>
</dbReference>
<keyword evidence="1" id="KW-1133">Transmembrane helix</keyword>
<reference evidence="3" key="1">
    <citation type="journal article" date="2019" name="Int. J. Syst. Evol. Microbiol.">
        <title>The Global Catalogue of Microorganisms (GCM) 10K type strain sequencing project: providing services to taxonomists for standard genome sequencing and annotation.</title>
        <authorList>
            <consortium name="The Broad Institute Genomics Platform"/>
            <consortium name="The Broad Institute Genome Sequencing Center for Infectious Disease"/>
            <person name="Wu L."/>
            <person name="Ma J."/>
        </authorList>
    </citation>
    <scope>NUCLEOTIDE SEQUENCE [LARGE SCALE GENOMIC DNA]</scope>
    <source>
        <strain evidence="3">CGMCC 1.15111</strain>
    </source>
</reference>
<feature type="transmembrane region" description="Helical" evidence="1">
    <location>
        <begin position="430"/>
        <end position="448"/>
    </location>
</feature>
<evidence type="ECO:0000313" key="2">
    <source>
        <dbReference type="EMBL" id="GHE54541.1"/>
    </source>
</evidence>
<dbReference type="Pfam" id="PF06123">
    <property type="entry name" value="CreD"/>
    <property type="match status" value="1"/>
</dbReference>
<sequence length="466" mass="53020">MKNSTNSTVFDKINYSFKHSVSIKLLSIGFLIAILLIPNHMIKSLISEREIRQKEAIQEISESWASPQEITGPILTIPYESVVTISNSKEAVIVKYAHFLPEALNIEGQMEPKSRKRGIYNVSLYASQLKIDGSFSTPDFSNFLGDTDKVLWHMATISMGIPDMRGIQNHIVLQLGDKALTMEPGIPQKINLDIEQSTNPKKTVSNDYQNGVSANLTWNPEWRSISFSTELSLHGTKSLTFNPIGKTTLVKIRSTWPHPSFNGQFLPDAYTTSENGFNAEWSIFDLNRNYPQQWADKQHRIYNSGFGVMLFQPVDNYHQNMRSAKYAVLILFLTFLAFFFIETLNKTRIHPIHYILVGLALTIFYTLLLSISEHLQFGLAYRISAVVVIGMTSLYSKSILKSKRLAVIILLFFSIIYTFVYIVLQLEDYALLFGSIGLLLVLGVCMYMSRNIDWYNLKPKETINHA</sequence>
<gene>
    <name evidence="2" type="ORF">GCM10011340_06460</name>
</gene>
<evidence type="ECO:0000313" key="3">
    <source>
        <dbReference type="Proteomes" id="UP000658258"/>
    </source>
</evidence>
<dbReference type="EMBL" id="BNAG01000001">
    <property type="protein sequence ID" value="GHE54541.1"/>
    <property type="molecule type" value="Genomic_DNA"/>
</dbReference>
<organism evidence="2 3">
    <name type="scientific">Roseivirga thermotolerans</name>
    <dbReference type="NCBI Taxonomy" id="1758176"/>
    <lineage>
        <taxon>Bacteria</taxon>
        <taxon>Pseudomonadati</taxon>
        <taxon>Bacteroidota</taxon>
        <taxon>Cytophagia</taxon>
        <taxon>Cytophagales</taxon>
        <taxon>Roseivirgaceae</taxon>
        <taxon>Roseivirga</taxon>
    </lineage>
</organism>
<feature type="transmembrane region" description="Helical" evidence="1">
    <location>
        <begin position="405"/>
        <end position="424"/>
    </location>
</feature>
<proteinExistence type="predicted"/>
<name>A0ABQ3I1L5_9BACT</name>
<dbReference type="NCBIfam" id="NF008712">
    <property type="entry name" value="PRK11715.1-1"/>
    <property type="match status" value="1"/>
</dbReference>
<dbReference type="PIRSF" id="PIRSF004548">
    <property type="entry name" value="CreD"/>
    <property type="match status" value="1"/>
</dbReference>
<keyword evidence="1" id="KW-0812">Transmembrane</keyword>
<dbReference type="RefSeq" id="WP_189628746.1">
    <property type="nucleotide sequence ID" value="NZ_BNAG01000001.1"/>
</dbReference>
<dbReference type="Proteomes" id="UP000658258">
    <property type="component" value="Unassembled WGS sequence"/>
</dbReference>
<dbReference type="PANTHER" id="PTHR30092:SF0">
    <property type="entry name" value="INNER MEMBRANE PROTEIN CRED"/>
    <property type="match status" value="1"/>
</dbReference>
<keyword evidence="1" id="KW-0472">Membrane</keyword>
<protein>
    <submittedName>
        <fullName evidence="2">Cell envelope integrity protein CreD</fullName>
    </submittedName>
</protein>